<organism evidence="2">
    <name type="scientific">marine metagenome</name>
    <dbReference type="NCBI Taxonomy" id="408172"/>
    <lineage>
        <taxon>unclassified sequences</taxon>
        <taxon>metagenomes</taxon>
        <taxon>ecological metagenomes</taxon>
    </lineage>
</organism>
<dbReference type="AlphaFoldDB" id="A0A382ZS50"/>
<feature type="non-terminal residue" evidence="2">
    <location>
        <position position="1"/>
    </location>
</feature>
<sequence>RVFLMGQTIQINEVMASNQTTLFDEDGDTPDWIELYNSSSGPVSLYDWGITDDPLDSFKWRFPALTLQASEFLLVMASDKDRKDIVRQWNTIINWGDSWYYFPGTEEPPANWNLPGFDNSDWETGPSGFGYGDGDDNTVLDPVMSVYIARPFWVVAQERVKRLALHMDFDDAFVAYLNGVEFARENIGTPGVPPAYYEGADNWREAEIYDGGAPQLYWIDSTVTWLIPGENIIAIQVHNYNITSSDMSGIPFFTVG</sequence>
<evidence type="ECO:0000313" key="2">
    <source>
        <dbReference type="EMBL" id="SVD97895.1"/>
    </source>
</evidence>
<dbReference type="Pfam" id="PF00932">
    <property type="entry name" value="LTD"/>
    <property type="match status" value="1"/>
</dbReference>
<dbReference type="InterPro" id="IPR001322">
    <property type="entry name" value="Lamin_tail_dom"/>
</dbReference>
<feature type="non-terminal residue" evidence="2">
    <location>
        <position position="256"/>
    </location>
</feature>
<dbReference type="Gene3D" id="2.60.120.260">
    <property type="entry name" value="Galactose-binding domain-like"/>
    <property type="match status" value="1"/>
</dbReference>
<protein>
    <recommendedName>
        <fullName evidence="1">LTD domain-containing protein</fullName>
    </recommendedName>
</protein>
<name>A0A382ZS50_9ZZZZ</name>
<accession>A0A382ZS50</accession>
<dbReference type="InterPro" id="IPR036415">
    <property type="entry name" value="Lamin_tail_dom_sf"/>
</dbReference>
<dbReference type="Gene3D" id="2.60.40.1260">
    <property type="entry name" value="Lamin Tail domain"/>
    <property type="match status" value="1"/>
</dbReference>
<proteinExistence type="predicted"/>
<dbReference type="SUPFAM" id="SSF74853">
    <property type="entry name" value="Lamin A/C globular tail domain"/>
    <property type="match status" value="1"/>
</dbReference>
<reference evidence="2" key="1">
    <citation type="submission" date="2018-05" db="EMBL/GenBank/DDBJ databases">
        <authorList>
            <person name="Lanie J.A."/>
            <person name="Ng W.-L."/>
            <person name="Kazmierczak K.M."/>
            <person name="Andrzejewski T.M."/>
            <person name="Davidsen T.M."/>
            <person name="Wayne K.J."/>
            <person name="Tettelin H."/>
            <person name="Glass J.I."/>
            <person name="Rusch D."/>
            <person name="Podicherti R."/>
            <person name="Tsui H.-C.T."/>
            <person name="Winkler M.E."/>
        </authorList>
    </citation>
    <scope>NUCLEOTIDE SEQUENCE</scope>
</reference>
<dbReference type="EMBL" id="UINC01185933">
    <property type="protein sequence ID" value="SVD97895.1"/>
    <property type="molecule type" value="Genomic_DNA"/>
</dbReference>
<evidence type="ECO:0000259" key="1">
    <source>
        <dbReference type="PROSITE" id="PS51841"/>
    </source>
</evidence>
<feature type="domain" description="LTD" evidence="1">
    <location>
        <begin position="1"/>
        <end position="151"/>
    </location>
</feature>
<dbReference type="PROSITE" id="PS51841">
    <property type="entry name" value="LTD"/>
    <property type="match status" value="1"/>
</dbReference>
<gene>
    <name evidence="2" type="ORF">METZ01_LOCUS450749</name>
</gene>